<evidence type="ECO:0000313" key="7">
    <source>
        <dbReference type="EMBL" id="KAK7079135.1"/>
    </source>
</evidence>
<dbReference type="Pfam" id="PF00059">
    <property type="entry name" value="Lectin_C"/>
    <property type="match status" value="1"/>
</dbReference>
<dbReference type="Gene3D" id="1.20.58.390">
    <property type="entry name" value="Neurotransmitter-gated ion-channel transmembrane domain"/>
    <property type="match status" value="1"/>
</dbReference>
<dbReference type="Gene3D" id="4.10.400.10">
    <property type="entry name" value="Low-density Lipoprotein Receptor"/>
    <property type="match status" value="1"/>
</dbReference>
<sequence>VNVWDRVLSSDEIRDIAKCQINPQGSYVSWSVDWKLQDISDYDVPLELFCNQDAGLSYFWFPDVPEATAQYLCEALGTHLPMVKSKPEVTLILALAKKNLPDVPSCHAKLWTALNDKEENGMWKYYYNDELEPDAYWSPGEPNGLIYENCAVINVNGIDDIDCTTNIRCALCEFREQKRFSFLGTCEAELRNVYFVAYKSVDEDLIFKGYGKYHIKIEAEQWVWVDVVINITMARMEEHEPNYPMGRRAWKLEKEVCNQLPGGIRPLLLTPCSQSQFSCDDASCIPLVSRCDLRYDCRDKSDEVNCNPIAFPEDYQQHLPPRPKEEEDESLPVYLDTIIEALAVKTLEMTMEVTYTVRMTWKENRVNYLNVKQNNTLNILPFSTFQGLWTPIINFVNTDGNHHTEVDEEAQMFINRLHGPNKRDEAAPAEVEVYFGDSNSVSIQRKYTTIFTCSFDLELYPFDEQRCDMHFSLTSAPRSFLYLQQSNSTSSFLSTPVLLEYEVSTFHQVGQLGLKMDNTRFYSETKIIIPLRRRWGYAILNIYTPSLVLLVISYVTLFFRPTIFDVRMMSALTAQLVIATFFSQL</sequence>
<dbReference type="Pfam" id="PF00057">
    <property type="entry name" value="Ldl_recept_a"/>
    <property type="match status" value="1"/>
</dbReference>
<dbReference type="Pfam" id="PF02931">
    <property type="entry name" value="Neur_chan_LBD"/>
    <property type="match status" value="1"/>
</dbReference>
<dbReference type="SMART" id="SM00192">
    <property type="entry name" value="LDLa"/>
    <property type="match status" value="1"/>
</dbReference>
<dbReference type="CDD" id="cd00112">
    <property type="entry name" value="LDLa"/>
    <property type="match status" value="1"/>
</dbReference>
<dbReference type="InterPro" id="IPR016186">
    <property type="entry name" value="C-type_lectin-like/link_sf"/>
</dbReference>
<dbReference type="GO" id="GO:0004888">
    <property type="term" value="F:transmembrane signaling receptor activity"/>
    <property type="evidence" value="ECO:0007669"/>
    <property type="project" value="InterPro"/>
</dbReference>
<keyword evidence="5" id="KW-1133">Transmembrane helix</keyword>
<keyword evidence="5" id="KW-0812">Transmembrane</keyword>
<reference evidence="7 8" key="1">
    <citation type="submission" date="2023-11" db="EMBL/GenBank/DDBJ databases">
        <title>Halocaridina rubra genome assembly.</title>
        <authorList>
            <person name="Smith C."/>
        </authorList>
    </citation>
    <scope>NUCLEOTIDE SEQUENCE [LARGE SCALE GENOMIC DNA]</scope>
    <source>
        <strain evidence="7">EP-1</strain>
        <tissue evidence="7">Whole</tissue>
    </source>
</reference>
<dbReference type="PROSITE" id="PS50068">
    <property type="entry name" value="LDLRA_2"/>
    <property type="match status" value="1"/>
</dbReference>
<keyword evidence="3 4" id="KW-1015">Disulfide bond</keyword>
<feature type="non-terminal residue" evidence="7">
    <location>
        <position position="1"/>
    </location>
</feature>
<dbReference type="InterPro" id="IPR006201">
    <property type="entry name" value="Neur_channel"/>
</dbReference>
<feature type="disulfide bond" evidence="4">
    <location>
        <begin position="291"/>
        <end position="306"/>
    </location>
</feature>
<dbReference type="PRINTS" id="PR00252">
    <property type="entry name" value="NRIONCHANNEL"/>
</dbReference>
<dbReference type="InterPro" id="IPR018000">
    <property type="entry name" value="Neurotransmitter_ion_chnl_CS"/>
</dbReference>
<dbReference type="Gene3D" id="2.70.170.10">
    <property type="entry name" value="Neurotransmitter-gated ion-channel ligand-binding domain"/>
    <property type="match status" value="1"/>
</dbReference>
<dbReference type="CDD" id="cd00037">
    <property type="entry name" value="CLECT"/>
    <property type="match status" value="1"/>
</dbReference>
<keyword evidence="5" id="KW-0813">Transport</keyword>
<dbReference type="InterPro" id="IPR001304">
    <property type="entry name" value="C-type_lectin-like"/>
</dbReference>
<comment type="subcellular location">
    <subcellularLocation>
        <location evidence="1">Membrane</location>
        <topology evidence="1">Multi-pass membrane protein</topology>
    </subcellularLocation>
</comment>
<comment type="caution">
    <text evidence="5">Lacks conserved residue(s) required for the propagation of feature annotation.</text>
</comment>
<evidence type="ECO:0000313" key="8">
    <source>
        <dbReference type="Proteomes" id="UP001381693"/>
    </source>
</evidence>
<dbReference type="InterPro" id="IPR038050">
    <property type="entry name" value="Neuro_actylchol_rec"/>
</dbReference>
<proteinExistence type="inferred from homology"/>
<dbReference type="PROSITE" id="PS01209">
    <property type="entry name" value="LDLRA_1"/>
    <property type="match status" value="1"/>
</dbReference>
<comment type="caution">
    <text evidence="7">The sequence shown here is derived from an EMBL/GenBank/DDBJ whole genome shotgun (WGS) entry which is preliminary data.</text>
</comment>
<keyword evidence="8" id="KW-1185">Reference proteome</keyword>
<dbReference type="GO" id="GO:0005230">
    <property type="term" value="F:extracellular ligand-gated monoatomic ion channel activity"/>
    <property type="evidence" value="ECO:0007669"/>
    <property type="project" value="InterPro"/>
</dbReference>
<keyword evidence="5" id="KW-0407">Ion channel</keyword>
<name>A0AAN9ABE2_HALRR</name>
<evidence type="ECO:0000256" key="2">
    <source>
        <dbReference type="ARBA" id="ARBA00023136"/>
    </source>
</evidence>
<evidence type="ECO:0000256" key="4">
    <source>
        <dbReference type="PROSITE-ProRule" id="PRU00124"/>
    </source>
</evidence>
<dbReference type="PROSITE" id="PS50041">
    <property type="entry name" value="C_TYPE_LECTIN_2"/>
    <property type="match status" value="1"/>
</dbReference>
<dbReference type="InterPro" id="IPR002172">
    <property type="entry name" value="LDrepeatLR_classA_rpt"/>
</dbReference>
<dbReference type="InterPro" id="IPR036055">
    <property type="entry name" value="LDL_receptor-like_sf"/>
</dbReference>
<dbReference type="Gene3D" id="3.10.100.10">
    <property type="entry name" value="Mannose-Binding Protein A, subunit A"/>
    <property type="match status" value="1"/>
</dbReference>
<evidence type="ECO:0000256" key="3">
    <source>
        <dbReference type="ARBA" id="ARBA00023157"/>
    </source>
</evidence>
<comment type="similarity">
    <text evidence="5">Belongs to the ligand-gated ion channel (TC 1.A.9) family.</text>
</comment>
<dbReference type="InterPro" id="IPR036734">
    <property type="entry name" value="Neur_chan_lig-bd_sf"/>
</dbReference>
<dbReference type="Proteomes" id="UP001381693">
    <property type="component" value="Unassembled WGS sequence"/>
</dbReference>
<dbReference type="SUPFAM" id="SSF63712">
    <property type="entry name" value="Nicotinic receptor ligand binding domain-like"/>
    <property type="match status" value="1"/>
</dbReference>
<dbReference type="InterPro" id="IPR006202">
    <property type="entry name" value="Neur_chan_lig-bd"/>
</dbReference>
<feature type="disulfide bond" evidence="4">
    <location>
        <begin position="272"/>
        <end position="284"/>
    </location>
</feature>
<keyword evidence="5" id="KW-0406">Ion transport</keyword>
<dbReference type="GO" id="GO:0016020">
    <property type="term" value="C:membrane"/>
    <property type="evidence" value="ECO:0007669"/>
    <property type="project" value="UniProtKB-SubCell"/>
</dbReference>
<evidence type="ECO:0000259" key="6">
    <source>
        <dbReference type="PROSITE" id="PS50041"/>
    </source>
</evidence>
<protein>
    <recommendedName>
        <fullName evidence="6">C-type lectin domain-containing protein</fullName>
    </recommendedName>
</protein>
<dbReference type="SUPFAM" id="SSF57424">
    <property type="entry name" value="LDL receptor-like module"/>
    <property type="match status" value="1"/>
</dbReference>
<feature type="domain" description="C-type lectin" evidence="6">
    <location>
        <begin position="69"/>
        <end position="163"/>
    </location>
</feature>
<dbReference type="AlphaFoldDB" id="A0AAN9ABE2"/>
<dbReference type="InterPro" id="IPR023415">
    <property type="entry name" value="LDLR_class-A_CS"/>
</dbReference>
<organism evidence="7 8">
    <name type="scientific">Halocaridina rubra</name>
    <name type="common">Hawaiian red shrimp</name>
    <dbReference type="NCBI Taxonomy" id="373956"/>
    <lineage>
        <taxon>Eukaryota</taxon>
        <taxon>Metazoa</taxon>
        <taxon>Ecdysozoa</taxon>
        <taxon>Arthropoda</taxon>
        <taxon>Crustacea</taxon>
        <taxon>Multicrustacea</taxon>
        <taxon>Malacostraca</taxon>
        <taxon>Eumalacostraca</taxon>
        <taxon>Eucarida</taxon>
        <taxon>Decapoda</taxon>
        <taxon>Pleocyemata</taxon>
        <taxon>Caridea</taxon>
        <taxon>Atyoidea</taxon>
        <taxon>Atyidae</taxon>
        <taxon>Halocaridina</taxon>
    </lineage>
</organism>
<dbReference type="SMART" id="SM00034">
    <property type="entry name" value="CLECT"/>
    <property type="match status" value="1"/>
</dbReference>
<gene>
    <name evidence="7" type="ORF">SK128_008292</name>
</gene>
<dbReference type="PROSITE" id="PS00236">
    <property type="entry name" value="NEUROTR_ION_CHANNEL"/>
    <property type="match status" value="1"/>
</dbReference>
<dbReference type="EMBL" id="JAXCGZ010007577">
    <property type="protein sequence ID" value="KAK7079135.1"/>
    <property type="molecule type" value="Genomic_DNA"/>
</dbReference>
<evidence type="ECO:0000256" key="5">
    <source>
        <dbReference type="RuleBase" id="RU000687"/>
    </source>
</evidence>
<accession>A0AAN9ABE2</accession>
<evidence type="ECO:0000256" key="1">
    <source>
        <dbReference type="ARBA" id="ARBA00004141"/>
    </source>
</evidence>
<dbReference type="SUPFAM" id="SSF56436">
    <property type="entry name" value="C-type lectin-like"/>
    <property type="match status" value="1"/>
</dbReference>
<feature type="transmembrane region" description="Helical" evidence="5">
    <location>
        <begin position="535"/>
        <end position="559"/>
    </location>
</feature>
<keyword evidence="2 5" id="KW-0472">Membrane</keyword>
<feature type="disulfide bond" evidence="4">
    <location>
        <begin position="279"/>
        <end position="297"/>
    </location>
</feature>
<dbReference type="InterPro" id="IPR016187">
    <property type="entry name" value="CTDL_fold"/>
</dbReference>
<dbReference type="PANTHER" id="PTHR18945">
    <property type="entry name" value="NEUROTRANSMITTER GATED ION CHANNEL"/>
    <property type="match status" value="1"/>
</dbReference>